<accession>A0ABT2PYR7</accession>
<proteinExistence type="predicted"/>
<protein>
    <recommendedName>
        <fullName evidence="4">Alpha/beta hydrolase</fullName>
    </recommendedName>
</protein>
<evidence type="ECO:0000256" key="1">
    <source>
        <dbReference type="SAM" id="Phobius"/>
    </source>
</evidence>
<organism evidence="2 3">
    <name type="scientific">Paracholeplasma vituli</name>
    <dbReference type="NCBI Taxonomy" id="69473"/>
    <lineage>
        <taxon>Bacteria</taxon>
        <taxon>Bacillati</taxon>
        <taxon>Mycoplasmatota</taxon>
        <taxon>Mollicutes</taxon>
        <taxon>Acholeplasmatales</taxon>
        <taxon>Acholeplasmataceae</taxon>
        <taxon>Paracholeplasma</taxon>
    </lineage>
</organism>
<dbReference type="EMBL" id="JAOEGN010000015">
    <property type="protein sequence ID" value="MCU0105499.1"/>
    <property type="molecule type" value="Genomic_DNA"/>
</dbReference>
<dbReference type="RefSeq" id="WP_262096812.1">
    <property type="nucleotide sequence ID" value="NZ_JAOEGN010000015.1"/>
</dbReference>
<keyword evidence="1" id="KW-0472">Membrane</keyword>
<feature type="transmembrane region" description="Helical" evidence="1">
    <location>
        <begin position="6"/>
        <end position="24"/>
    </location>
</feature>
<evidence type="ECO:0000313" key="3">
    <source>
        <dbReference type="Proteomes" id="UP001209076"/>
    </source>
</evidence>
<dbReference type="Proteomes" id="UP001209076">
    <property type="component" value="Unassembled WGS sequence"/>
</dbReference>
<evidence type="ECO:0000313" key="2">
    <source>
        <dbReference type="EMBL" id="MCU0105499.1"/>
    </source>
</evidence>
<keyword evidence="1" id="KW-1133">Transmembrane helix</keyword>
<comment type="caution">
    <text evidence="2">The sequence shown here is derived from an EMBL/GenBank/DDBJ whole genome shotgun (WGS) entry which is preliminary data.</text>
</comment>
<dbReference type="SUPFAM" id="SSF53474">
    <property type="entry name" value="alpha/beta-Hydrolases"/>
    <property type="match status" value="1"/>
</dbReference>
<reference evidence="3" key="1">
    <citation type="submission" date="2023-07" db="EMBL/GenBank/DDBJ databases">
        <title>Novel Mycoplasma species identified in domestic and wild animals.</title>
        <authorList>
            <person name="Volokhov D.V."/>
            <person name="Furtak V.A."/>
            <person name="Zagorodnyaya T.A."/>
        </authorList>
    </citation>
    <scope>NUCLEOTIDE SEQUENCE [LARGE SCALE GENOMIC DNA]</scope>
    <source>
        <strain evidence="3">92-19</strain>
    </source>
</reference>
<evidence type="ECO:0008006" key="4">
    <source>
        <dbReference type="Google" id="ProtNLM"/>
    </source>
</evidence>
<keyword evidence="1" id="KW-0812">Transmembrane</keyword>
<sequence length="89" mass="10414">MRKWWIRLTLIFTMLLVFFVVLFYRRDYSSAYVQSLYLSEQSHLIDLSINSLEGEPLSIETHYMDFGDPAQPVILLLHGAFSSSHTFIP</sequence>
<dbReference type="InterPro" id="IPR029058">
    <property type="entry name" value="AB_hydrolase_fold"/>
</dbReference>
<keyword evidence="3" id="KW-1185">Reference proteome</keyword>
<gene>
    <name evidence="2" type="ORF">N7603_07490</name>
</gene>
<name>A0ABT2PYR7_9MOLU</name>